<evidence type="ECO:0000313" key="3">
    <source>
        <dbReference type="Proteomes" id="UP000191987"/>
    </source>
</evidence>
<evidence type="ECO:0000256" key="1">
    <source>
        <dbReference type="SAM" id="Phobius"/>
    </source>
</evidence>
<feature type="transmembrane region" description="Helical" evidence="1">
    <location>
        <begin position="51"/>
        <end position="72"/>
    </location>
</feature>
<proteinExistence type="predicted"/>
<dbReference type="Proteomes" id="UP000191987">
    <property type="component" value="Unassembled WGS sequence"/>
</dbReference>
<organism evidence="2 3">
    <name type="scientific">Agrobacterium deltaense Zutra 3/1</name>
    <dbReference type="NCBI Taxonomy" id="1183427"/>
    <lineage>
        <taxon>Bacteria</taxon>
        <taxon>Pseudomonadati</taxon>
        <taxon>Pseudomonadota</taxon>
        <taxon>Alphaproteobacteria</taxon>
        <taxon>Hyphomicrobiales</taxon>
        <taxon>Rhizobiaceae</taxon>
        <taxon>Rhizobium/Agrobacterium group</taxon>
        <taxon>Agrobacterium</taxon>
    </lineage>
</organism>
<keyword evidence="1" id="KW-1133">Transmembrane helix</keyword>
<name>A0A1S7PRE8_9HYPH</name>
<keyword evidence="1" id="KW-0812">Transmembrane</keyword>
<keyword evidence="1" id="KW-0472">Membrane</keyword>
<gene>
    <name evidence="2" type="ORF">AGR7C_Cc160321</name>
</gene>
<evidence type="ECO:0000313" key="2">
    <source>
        <dbReference type="EMBL" id="CUX24881.1"/>
    </source>
</evidence>
<protein>
    <submittedName>
        <fullName evidence="2">Uncharacterized protein</fullName>
    </submittedName>
</protein>
<sequence>MSKRFQAVIQCLPYLSSSAGRERVMTGNREVAFGPLSRIYAEDLKTSWPSITFLLLTILLGSVLATAGPYVFSRLIDDLPDAPLQWMLGFFALCRPDGAGDGYSALHAIYVGHPFGAAGICRDHALLRAHRP</sequence>
<dbReference type="EMBL" id="FBWG01000008">
    <property type="protein sequence ID" value="CUX24881.1"/>
    <property type="molecule type" value="Genomic_DNA"/>
</dbReference>
<accession>A0A1S7PRE8</accession>
<reference evidence="2 3" key="1">
    <citation type="submission" date="2016-01" db="EMBL/GenBank/DDBJ databases">
        <authorList>
            <person name="Oliw E.H."/>
        </authorList>
    </citation>
    <scope>NUCLEOTIDE SEQUENCE [LARGE SCALE GENOMIC DNA]</scope>
    <source>
        <strain evidence="2 3">Zutra 3-1</strain>
    </source>
</reference>
<dbReference type="AlphaFoldDB" id="A0A1S7PRE8"/>